<sequence>MTPSPRRRTVLLSLAPLVAAGCAGGRREREASADAARRFAATLDSAKEAVDGLIDRMDGFERQSAQEENAVAFATGRGRRGEPPSRFTPAPAGAADAAGRVLDAAFAALEDYSEVLAQAASGQRV</sequence>
<organism evidence="1">
    <name type="scientific">uncultured Acetobacteraceae bacterium</name>
    <dbReference type="NCBI Taxonomy" id="169975"/>
    <lineage>
        <taxon>Bacteria</taxon>
        <taxon>Pseudomonadati</taxon>
        <taxon>Pseudomonadota</taxon>
        <taxon>Alphaproteobacteria</taxon>
        <taxon>Acetobacterales</taxon>
        <taxon>Acetobacteraceae</taxon>
        <taxon>environmental samples</taxon>
    </lineage>
</organism>
<protein>
    <submittedName>
        <fullName evidence="1">Uncharacterized protein</fullName>
    </submittedName>
</protein>
<reference evidence="1" key="1">
    <citation type="submission" date="2020-02" db="EMBL/GenBank/DDBJ databases">
        <authorList>
            <person name="Meier V. D."/>
        </authorList>
    </citation>
    <scope>NUCLEOTIDE SEQUENCE</scope>
    <source>
        <strain evidence="1">AVDCRST_MAG08</strain>
    </source>
</reference>
<accession>A0A6J4H0Q8</accession>
<name>A0A6J4H0Q8_9PROT</name>
<gene>
    <name evidence="1" type="ORF">AVDCRST_MAG08-9</name>
</gene>
<dbReference type="EMBL" id="CADCTG010000002">
    <property type="protein sequence ID" value="CAA9209207.1"/>
    <property type="molecule type" value="Genomic_DNA"/>
</dbReference>
<dbReference type="AlphaFoldDB" id="A0A6J4H0Q8"/>
<proteinExistence type="predicted"/>
<feature type="non-terminal residue" evidence="1">
    <location>
        <position position="125"/>
    </location>
</feature>
<dbReference type="PROSITE" id="PS51257">
    <property type="entry name" value="PROKAR_LIPOPROTEIN"/>
    <property type="match status" value="1"/>
</dbReference>
<evidence type="ECO:0000313" key="1">
    <source>
        <dbReference type="EMBL" id="CAA9209207.1"/>
    </source>
</evidence>